<gene>
    <name evidence="2" type="ORF">RDB_LOCUS133874</name>
</gene>
<evidence type="ECO:0000313" key="2">
    <source>
        <dbReference type="EMBL" id="CAE6512956.1"/>
    </source>
</evidence>
<proteinExistence type="predicted"/>
<accession>A0A8H3D6I7</accession>
<dbReference type="AlphaFoldDB" id="A0A8H3D6I7"/>
<feature type="compositionally biased region" description="Basic and acidic residues" evidence="1">
    <location>
        <begin position="98"/>
        <end position="113"/>
    </location>
</feature>
<comment type="caution">
    <text evidence="2">The sequence shown here is derived from an EMBL/GenBank/DDBJ whole genome shotgun (WGS) entry which is preliminary data.</text>
</comment>
<feature type="region of interest" description="Disordered" evidence="1">
    <location>
        <begin position="1"/>
        <end position="26"/>
    </location>
</feature>
<name>A0A8H3D6I7_9AGAM</name>
<protein>
    <recommendedName>
        <fullName evidence="4">Homeobox domain-containing protein</fullName>
    </recommendedName>
</protein>
<organism evidence="2 3">
    <name type="scientific">Rhizoctonia solani</name>
    <dbReference type="NCBI Taxonomy" id="456999"/>
    <lineage>
        <taxon>Eukaryota</taxon>
        <taxon>Fungi</taxon>
        <taxon>Dikarya</taxon>
        <taxon>Basidiomycota</taxon>
        <taxon>Agaricomycotina</taxon>
        <taxon>Agaricomycetes</taxon>
        <taxon>Cantharellales</taxon>
        <taxon>Ceratobasidiaceae</taxon>
        <taxon>Rhizoctonia</taxon>
    </lineage>
</organism>
<reference evidence="2" key="1">
    <citation type="submission" date="2021-01" db="EMBL/GenBank/DDBJ databases">
        <authorList>
            <person name="Kaushik A."/>
        </authorList>
    </citation>
    <scope>NUCLEOTIDE SEQUENCE</scope>
    <source>
        <strain evidence="2">AG3-1AP</strain>
    </source>
</reference>
<evidence type="ECO:0008006" key="4">
    <source>
        <dbReference type="Google" id="ProtNLM"/>
    </source>
</evidence>
<sequence>MVVRFSQEQKDTMNRAYITAGQSKPNKTVRQGIADQFGCSLDRINEYFKYLVKKSKKSNVTSDGFKHHHLSSSFSNTSEHSSHSPRPLASSETPPPTHESKDTVEEPIPKEEDPPTPSLESKEDSPTEEDLVFKMMLDQYISFPESP</sequence>
<dbReference type="Proteomes" id="UP000663831">
    <property type="component" value="Unassembled WGS sequence"/>
</dbReference>
<evidence type="ECO:0000313" key="3">
    <source>
        <dbReference type="Proteomes" id="UP000663831"/>
    </source>
</evidence>
<feature type="region of interest" description="Disordered" evidence="1">
    <location>
        <begin position="58"/>
        <end position="136"/>
    </location>
</feature>
<evidence type="ECO:0000256" key="1">
    <source>
        <dbReference type="SAM" id="MobiDB-lite"/>
    </source>
</evidence>
<dbReference type="EMBL" id="CAJMWV010005566">
    <property type="protein sequence ID" value="CAE6512956.1"/>
    <property type="molecule type" value="Genomic_DNA"/>
</dbReference>